<feature type="domain" description="HipA-like C-terminal" evidence="4">
    <location>
        <begin position="148"/>
        <end position="368"/>
    </location>
</feature>
<sequence>MSHAWQKLIVFLEGQRIGILQEDISGKHSFIYDADAPAQLSLSMPRRSQPWTGKPIEAYIDGVLPDDPMTRRAIGKQYGVNGNNPFALLSAIGLDCAGGAQFVPPEQIETVKDDPYSLVPISEKEIEQRLASIAGTSDASWQASDEHWSLNGAQDKIALHYANGKWYEAHGTAPTTHIIKPGIHALHEQAFNEYICMKTIGALGIPVAQTTFRMFGETPALVSTRWDRKISTVNGRPIVQRIHQEDFCQATAHSTQEKYQSDGGPSAQDIIQCMRNNNLSEIDIDQFYIALVVNFLIGGTDAHAKNYALLEPTGAKPSFAPLYDTASMYAYETQRKQRKLAMSIGGEYNYERIELRHWQKLTEPFGSKDFKFCCSMLQTLSQIMPITFMATAINCLQKVSALDQSNSSVFENRKKLIDKIGRGLTEQCNRVESWFA</sequence>
<dbReference type="Proteomes" id="UP000241454">
    <property type="component" value="Chromosome"/>
</dbReference>
<dbReference type="Pfam" id="PF13657">
    <property type="entry name" value="Couple_hipA"/>
    <property type="match status" value="1"/>
</dbReference>
<keyword evidence="2" id="KW-0808">Transferase</keyword>
<evidence type="ECO:0000259" key="5">
    <source>
        <dbReference type="Pfam" id="PF13657"/>
    </source>
</evidence>
<evidence type="ECO:0000259" key="4">
    <source>
        <dbReference type="Pfam" id="PF07804"/>
    </source>
</evidence>
<dbReference type="NCBIfam" id="TIGR03071">
    <property type="entry name" value="couple_hipA"/>
    <property type="match status" value="1"/>
</dbReference>
<dbReference type="Pfam" id="PF07804">
    <property type="entry name" value="HipA_C"/>
    <property type="match status" value="1"/>
</dbReference>
<protein>
    <submittedName>
        <fullName evidence="6">Type II toxin-antitoxin system HipA family toxin</fullName>
    </submittedName>
</protein>
<dbReference type="InterPro" id="IPR017508">
    <property type="entry name" value="HipA_N1"/>
</dbReference>
<dbReference type="AlphaFoldDB" id="A0A2R4G4M6"/>
<dbReference type="CDD" id="cd17808">
    <property type="entry name" value="HipA_Ec_like"/>
    <property type="match status" value="1"/>
</dbReference>
<dbReference type="Gene3D" id="1.10.1070.20">
    <property type="match status" value="1"/>
</dbReference>
<dbReference type="PANTHER" id="PTHR37419:SF1">
    <property type="entry name" value="SERINE_THREONINE-PROTEIN KINASE TOXIN HIPA"/>
    <property type="match status" value="1"/>
</dbReference>
<evidence type="ECO:0000256" key="2">
    <source>
        <dbReference type="ARBA" id="ARBA00022679"/>
    </source>
</evidence>
<dbReference type="PANTHER" id="PTHR37419">
    <property type="entry name" value="SERINE/THREONINE-PROTEIN KINASE TOXIN HIPA"/>
    <property type="match status" value="1"/>
</dbReference>
<feature type="domain" description="HipA N-terminal subdomain 1" evidence="5">
    <location>
        <begin position="8"/>
        <end position="101"/>
    </location>
</feature>
<dbReference type="GO" id="GO:0005829">
    <property type="term" value="C:cytosol"/>
    <property type="evidence" value="ECO:0007669"/>
    <property type="project" value="TreeGrafter"/>
</dbReference>
<organism evidence="6 7">
    <name type="scientific">Bifidobacterium adolescentis</name>
    <dbReference type="NCBI Taxonomy" id="1680"/>
    <lineage>
        <taxon>Bacteria</taxon>
        <taxon>Bacillati</taxon>
        <taxon>Actinomycetota</taxon>
        <taxon>Actinomycetes</taxon>
        <taxon>Bifidobacteriales</taxon>
        <taxon>Bifidobacteriaceae</taxon>
        <taxon>Bifidobacterium</taxon>
    </lineage>
</organism>
<dbReference type="InterPro" id="IPR012893">
    <property type="entry name" value="HipA-like_C"/>
</dbReference>
<evidence type="ECO:0000313" key="7">
    <source>
        <dbReference type="Proteomes" id="UP000241454"/>
    </source>
</evidence>
<dbReference type="GO" id="GO:0004674">
    <property type="term" value="F:protein serine/threonine kinase activity"/>
    <property type="evidence" value="ECO:0007669"/>
    <property type="project" value="TreeGrafter"/>
</dbReference>
<gene>
    <name evidence="6" type="ORF">C8077_07835</name>
</gene>
<dbReference type="EMBL" id="CP028341">
    <property type="protein sequence ID" value="AVT45809.1"/>
    <property type="molecule type" value="Genomic_DNA"/>
</dbReference>
<evidence type="ECO:0000256" key="3">
    <source>
        <dbReference type="ARBA" id="ARBA00022777"/>
    </source>
</evidence>
<reference evidence="6 7" key="1">
    <citation type="submission" date="2018-03" db="EMBL/GenBank/DDBJ databases">
        <authorList>
            <person name="Keele B.F."/>
        </authorList>
    </citation>
    <scope>NUCLEOTIDE SEQUENCE [LARGE SCALE GENOMIC DNA]</scope>
    <source>
        <strain evidence="6 7">1-11</strain>
    </source>
</reference>
<keyword evidence="3" id="KW-0418">Kinase</keyword>
<evidence type="ECO:0000256" key="1">
    <source>
        <dbReference type="ARBA" id="ARBA00010164"/>
    </source>
</evidence>
<name>A0A2R4G4M6_BIFAD</name>
<dbReference type="InterPro" id="IPR052028">
    <property type="entry name" value="HipA_Ser/Thr_kinase"/>
</dbReference>
<proteinExistence type="inferred from homology"/>
<comment type="similarity">
    <text evidence="1">Belongs to the HipA Ser/Thr kinase family.</text>
</comment>
<accession>A0A2R4G4M6</accession>
<evidence type="ECO:0000313" key="6">
    <source>
        <dbReference type="EMBL" id="AVT45809.1"/>
    </source>
</evidence>